<dbReference type="GO" id="GO:0009401">
    <property type="term" value="P:phosphoenolpyruvate-dependent sugar phosphotransferase system"/>
    <property type="evidence" value="ECO:0007669"/>
    <property type="project" value="InterPro"/>
</dbReference>
<proteinExistence type="predicted"/>
<dbReference type="GO" id="GO:0006355">
    <property type="term" value="P:regulation of DNA-templated transcription"/>
    <property type="evidence" value="ECO:0007669"/>
    <property type="project" value="InterPro"/>
</dbReference>
<dbReference type="RefSeq" id="WP_180745533.1">
    <property type="nucleotide sequence ID" value="NZ_CBCRWQ010000002.1"/>
</dbReference>
<dbReference type="InterPro" id="IPR011608">
    <property type="entry name" value="PRD"/>
</dbReference>
<evidence type="ECO:0000256" key="1">
    <source>
        <dbReference type="ARBA" id="ARBA00022679"/>
    </source>
</evidence>
<comment type="caution">
    <text evidence="6">The sequence shown here is derived from an EMBL/GenBank/DDBJ whole genome shotgun (WGS) entry which is preliminary data.</text>
</comment>
<evidence type="ECO:0000256" key="2">
    <source>
        <dbReference type="ARBA" id="ARBA00022737"/>
    </source>
</evidence>
<dbReference type="InterPro" id="IPR036095">
    <property type="entry name" value="PTS_EIIB-like_sf"/>
</dbReference>
<dbReference type="PROSITE" id="PS51094">
    <property type="entry name" value="PTS_EIIA_TYPE_2"/>
    <property type="match status" value="1"/>
</dbReference>
<dbReference type="Gene3D" id="3.40.930.10">
    <property type="entry name" value="Mannitol-specific EII, Chain A"/>
    <property type="match status" value="1"/>
</dbReference>
<dbReference type="AlphaFoldDB" id="A0A7V8MZ52"/>
<dbReference type="PANTHER" id="PTHR30185:SF13">
    <property type="entry name" value="LICABCH OPERON REGULATOR-RELATED"/>
    <property type="match status" value="1"/>
</dbReference>
<organism evidence="6 7">
    <name type="scientific">Pseudolactococcus laudensis</name>
    <dbReference type="NCBI Taxonomy" id="1494461"/>
    <lineage>
        <taxon>Bacteria</taxon>
        <taxon>Bacillati</taxon>
        <taxon>Bacillota</taxon>
        <taxon>Bacilli</taxon>
        <taxon>Lactobacillales</taxon>
        <taxon>Streptococcaceae</taxon>
        <taxon>Pseudolactococcus</taxon>
    </lineage>
</organism>
<feature type="domain" description="PTS EIIB type-2" evidence="4">
    <location>
        <begin position="102"/>
        <end position="192"/>
    </location>
</feature>
<dbReference type="InterPro" id="IPR013011">
    <property type="entry name" value="PTS_EIIB_2"/>
</dbReference>
<dbReference type="InterPro" id="IPR050661">
    <property type="entry name" value="BglG_antiterminators"/>
</dbReference>
<evidence type="ECO:0000259" key="3">
    <source>
        <dbReference type="PROSITE" id="PS51094"/>
    </source>
</evidence>
<feature type="domain" description="PTS EIIA type-2" evidence="3">
    <location>
        <begin position="197"/>
        <end position="338"/>
    </location>
</feature>
<evidence type="ECO:0000313" key="6">
    <source>
        <dbReference type="EMBL" id="MBA0015671.1"/>
    </source>
</evidence>
<dbReference type="PROSITE" id="PS51099">
    <property type="entry name" value="PTS_EIIB_TYPE_2"/>
    <property type="match status" value="1"/>
</dbReference>
<feature type="domain" description="PRD" evidence="5">
    <location>
        <begin position="1"/>
        <end position="97"/>
    </location>
</feature>
<dbReference type="Proteomes" id="UP000530186">
    <property type="component" value="Unassembled WGS sequence"/>
</dbReference>
<keyword evidence="6" id="KW-0762">Sugar transport</keyword>
<dbReference type="SUPFAM" id="SSF55804">
    <property type="entry name" value="Phoshotransferase/anion transport protein"/>
    <property type="match status" value="1"/>
</dbReference>
<evidence type="ECO:0000313" key="7">
    <source>
        <dbReference type="Proteomes" id="UP000530186"/>
    </source>
</evidence>
<keyword evidence="7" id="KW-1185">Reference proteome</keyword>
<keyword evidence="1" id="KW-0808">Transferase</keyword>
<evidence type="ECO:0000259" key="5">
    <source>
        <dbReference type="PROSITE" id="PS51372"/>
    </source>
</evidence>
<dbReference type="GO" id="GO:0008982">
    <property type="term" value="F:protein-N(PI)-phosphohistidine-sugar phosphotransferase activity"/>
    <property type="evidence" value="ECO:0007669"/>
    <property type="project" value="InterPro"/>
</dbReference>
<gene>
    <name evidence="6" type="ORF">HZR21_00655</name>
</gene>
<dbReference type="Gene3D" id="1.10.1790.10">
    <property type="entry name" value="PRD domain"/>
    <property type="match status" value="1"/>
</dbReference>
<dbReference type="Pfam" id="PF00359">
    <property type="entry name" value="PTS_EIIA_2"/>
    <property type="match status" value="1"/>
</dbReference>
<dbReference type="PANTHER" id="PTHR30185">
    <property type="entry name" value="CRYPTIC BETA-GLUCOSIDE BGL OPERON ANTITERMINATOR"/>
    <property type="match status" value="1"/>
</dbReference>
<accession>A0A7V8MZ52</accession>
<dbReference type="Pfam" id="PF00874">
    <property type="entry name" value="PRD"/>
    <property type="match status" value="1"/>
</dbReference>
<protein>
    <submittedName>
        <fullName evidence="6">PTS sugar transporter subunit IIA</fullName>
    </submittedName>
</protein>
<dbReference type="InterPro" id="IPR016152">
    <property type="entry name" value="PTrfase/Anion_transptr"/>
</dbReference>
<dbReference type="EMBL" id="JACBNY010000001">
    <property type="protein sequence ID" value="MBA0015671.1"/>
    <property type="molecule type" value="Genomic_DNA"/>
</dbReference>
<dbReference type="Gene3D" id="3.40.50.2300">
    <property type="match status" value="1"/>
</dbReference>
<dbReference type="SUPFAM" id="SSF52794">
    <property type="entry name" value="PTS system IIB component-like"/>
    <property type="match status" value="1"/>
</dbReference>
<reference evidence="6 7" key="1">
    <citation type="submission" date="2020-07" db="EMBL/GenBank/DDBJ databases">
        <authorList>
            <person name="Hilgarth M."/>
            <person name="Werum V."/>
            <person name="Vogel R.F."/>
        </authorList>
    </citation>
    <scope>NUCLEOTIDE SEQUENCE [LARGE SCALE GENOMIC DNA]</scope>
    <source>
        <strain evidence="6 7">DSM 28961</strain>
    </source>
</reference>
<evidence type="ECO:0000259" key="4">
    <source>
        <dbReference type="PROSITE" id="PS51099"/>
    </source>
</evidence>
<dbReference type="CDD" id="cd05568">
    <property type="entry name" value="PTS_IIB_bgl_like"/>
    <property type="match status" value="1"/>
</dbReference>
<name>A0A7V8MZ52_9LACT</name>
<keyword evidence="2" id="KW-0677">Repeat</keyword>
<dbReference type="GeneID" id="303194016"/>
<dbReference type="InterPro" id="IPR036634">
    <property type="entry name" value="PRD_sf"/>
</dbReference>
<dbReference type="InterPro" id="IPR002178">
    <property type="entry name" value="PTS_EIIA_type-2_dom"/>
</dbReference>
<dbReference type="SUPFAM" id="SSF63520">
    <property type="entry name" value="PTS-regulatory domain, PRD"/>
    <property type="match status" value="1"/>
</dbReference>
<keyword evidence="6" id="KW-0813">Transport</keyword>
<dbReference type="PROSITE" id="PS51372">
    <property type="entry name" value="PRD_2"/>
    <property type="match status" value="1"/>
</dbReference>
<sequence length="338" mass="39226">MKNIDDFFHNKFELSKDTLLISDMLWHINAILKLKYFQRMEKNPILNDIKTNYPLSYEATSTCVSILGEKFPFEFTPDDIGYITLHIEAAIKRKQVSFSKRKRILLVCGSGNATSRILQAELETNIPNIEIVDKSSLKNYQHILLTKPVDCIISTLPIIDSIVPTLIVDISNINKEIQIISDFLANLDYHPTKKSWHLFDKQLFFPNLHMYSKFEAIKYVCDNLEQDGFVSDNFYDDVIARENIAETYIRNGIAISHPLDFPSPVTKIAIATFNTPINWSNTRKQVKLLFLIIPGEKYIDELDYFFDLLLPILDNKQKRQQLQKATNLLSFINHFEKI</sequence>